<gene>
    <name evidence="1" type="ORF">METZ01_LOCUS214271</name>
</gene>
<proteinExistence type="predicted"/>
<feature type="non-terminal residue" evidence="1">
    <location>
        <position position="33"/>
    </location>
</feature>
<protein>
    <submittedName>
        <fullName evidence="1">Uncharacterized protein</fullName>
    </submittedName>
</protein>
<name>A0A382FH20_9ZZZZ</name>
<reference evidence="1" key="1">
    <citation type="submission" date="2018-05" db="EMBL/GenBank/DDBJ databases">
        <authorList>
            <person name="Lanie J.A."/>
            <person name="Ng W.-L."/>
            <person name="Kazmierczak K.M."/>
            <person name="Andrzejewski T.M."/>
            <person name="Davidsen T.M."/>
            <person name="Wayne K.J."/>
            <person name="Tettelin H."/>
            <person name="Glass J.I."/>
            <person name="Rusch D."/>
            <person name="Podicherti R."/>
            <person name="Tsui H.-C.T."/>
            <person name="Winkler M.E."/>
        </authorList>
    </citation>
    <scope>NUCLEOTIDE SEQUENCE</scope>
</reference>
<evidence type="ECO:0000313" key="1">
    <source>
        <dbReference type="EMBL" id="SVB61417.1"/>
    </source>
</evidence>
<organism evidence="1">
    <name type="scientific">marine metagenome</name>
    <dbReference type="NCBI Taxonomy" id="408172"/>
    <lineage>
        <taxon>unclassified sequences</taxon>
        <taxon>metagenomes</taxon>
        <taxon>ecological metagenomes</taxon>
    </lineage>
</organism>
<dbReference type="AlphaFoldDB" id="A0A382FH20"/>
<accession>A0A382FH20</accession>
<sequence length="33" mass="3784">MADCHCLPIWKGRHYSNLSTDPGDYRSADKNTM</sequence>
<dbReference type="EMBL" id="UINC01049525">
    <property type="protein sequence ID" value="SVB61417.1"/>
    <property type="molecule type" value="Genomic_DNA"/>
</dbReference>